<dbReference type="InterPro" id="IPR013767">
    <property type="entry name" value="PAS_fold"/>
</dbReference>
<gene>
    <name evidence="4" type="ORF">EBB45_11480</name>
</gene>
<proteinExistence type="predicted"/>
<keyword evidence="1" id="KW-1133">Transmembrane helix</keyword>
<dbReference type="Gene3D" id="3.30.70.270">
    <property type="match status" value="1"/>
</dbReference>
<evidence type="ECO:0000256" key="1">
    <source>
        <dbReference type="SAM" id="Phobius"/>
    </source>
</evidence>
<evidence type="ECO:0000259" key="3">
    <source>
        <dbReference type="PROSITE" id="PS50887"/>
    </source>
</evidence>
<reference evidence="4 5" key="1">
    <citation type="journal article" date="2013" name="J. Microbiol.">
        <title>Lysinibacillus chungkukjangi sp. nov., isolated from Chungkukjang, Korean fermented soybean food.</title>
        <authorList>
            <person name="Kim S.J."/>
            <person name="Jang Y.H."/>
            <person name="Hamada M."/>
            <person name="Ahn J.H."/>
            <person name="Weon H.Y."/>
            <person name="Suzuki K."/>
            <person name="Whang K.S."/>
            <person name="Kwon S.W."/>
        </authorList>
    </citation>
    <scope>NUCLEOTIDE SEQUENCE [LARGE SCALE GENOMIC DNA]</scope>
    <source>
        <strain evidence="4 5">MCCC 1A12701</strain>
    </source>
</reference>
<keyword evidence="1" id="KW-0472">Membrane</keyword>
<dbReference type="InterPro" id="IPR000160">
    <property type="entry name" value="GGDEF_dom"/>
</dbReference>
<dbReference type="PANTHER" id="PTHR46663">
    <property type="entry name" value="DIGUANYLATE CYCLASE DGCT-RELATED"/>
    <property type="match status" value="1"/>
</dbReference>
<dbReference type="SMART" id="SM00091">
    <property type="entry name" value="PAS"/>
    <property type="match status" value="1"/>
</dbReference>
<dbReference type="CDD" id="cd01949">
    <property type="entry name" value="GGDEF"/>
    <property type="match status" value="1"/>
</dbReference>
<dbReference type="SUPFAM" id="SSF55073">
    <property type="entry name" value="Nucleotide cyclase"/>
    <property type="match status" value="1"/>
</dbReference>
<dbReference type="PROSITE" id="PS50887">
    <property type="entry name" value="GGDEF"/>
    <property type="match status" value="1"/>
</dbReference>
<sequence length="363" mass="41563">MKLFARRIMIISIFIILFSLLDFLDNTIIRLFKFEDEGLFELVVDFISPIFEVALMFWALFTGKKVIDQIQKEDEHYKRLVQLSPEAIIIHKKGKILFINESGANLLGLSSSSELINRNINEFVHDDSKELFHNLLGQIEKRPNSEFNQQIKVRRVDGAIIDLEYKSTKIDFKGQSVRELIVRDITIQKSEIENVKRLAYQDELTGLPNRRAIMNQLTQLLKTSEKNELNFGVMFIDLDGFKQVNDSFGHDGGDILLKQVSEYFKRCVDGMGTVARVGGDEFLVILNQINHDEHIKVAEKMIESLSSPMIIFGKKARVTPSIGIALYPQHGHEVRELIRNADVAMYQAKQRGKNNFQLFGGGT</sequence>
<dbReference type="Pfam" id="PF00990">
    <property type="entry name" value="GGDEF"/>
    <property type="match status" value="1"/>
</dbReference>
<evidence type="ECO:0000313" key="5">
    <source>
        <dbReference type="Proteomes" id="UP000274033"/>
    </source>
</evidence>
<dbReference type="SMART" id="SM00267">
    <property type="entry name" value="GGDEF"/>
    <property type="match status" value="1"/>
</dbReference>
<dbReference type="NCBIfam" id="TIGR00229">
    <property type="entry name" value="sensory_box"/>
    <property type="match status" value="1"/>
</dbReference>
<dbReference type="RefSeq" id="WP_124764810.1">
    <property type="nucleotide sequence ID" value="NZ_JAFBDY010000008.1"/>
</dbReference>
<dbReference type="Gene3D" id="3.30.450.20">
    <property type="entry name" value="PAS domain"/>
    <property type="match status" value="1"/>
</dbReference>
<comment type="caution">
    <text evidence="4">The sequence shown here is derived from an EMBL/GenBank/DDBJ whole genome shotgun (WGS) entry which is preliminary data.</text>
</comment>
<dbReference type="Proteomes" id="UP000274033">
    <property type="component" value="Unassembled WGS sequence"/>
</dbReference>
<dbReference type="SUPFAM" id="SSF55785">
    <property type="entry name" value="PYP-like sensor domain (PAS domain)"/>
    <property type="match status" value="1"/>
</dbReference>
<dbReference type="InterPro" id="IPR000014">
    <property type="entry name" value="PAS"/>
</dbReference>
<dbReference type="InterPro" id="IPR052163">
    <property type="entry name" value="DGC-Regulatory_Protein"/>
</dbReference>
<dbReference type="NCBIfam" id="TIGR00254">
    <property type="entry name" value="GGDEF"/>
    <property type="match status" value="1"/>
</dbReference>
<evidence type="ECO:0000259" key="2">
    <source>
        <dbReference type="PROSITE" id="PS50112"/>
    </source>
</evidence>
<evidence type="ECO:0000313" key="4">
    <source>
        <dbReference type="EMBL" id="RQW74501.1"/>
    </source>
</evidence>
<dbReference type="FunFam" id="3.30.70.270:FF:000001">
    <property type="entry name" value="Diguanylate cyclase domain protein"/>
    <property type="match status" value="1"/>
</dbReference>
<feature type="domain" description="PAS" evidence="2">
    <location>
        <begin position="73"/>
        <end position="143"/>
    </location>
</feature>
<dbReference type="PROSITE" id="PS50112">
    <property type="entry name" value="PAS"/>
    <property type="match status" value="1"/>
</dbReference>
<dbReference type="GO" id="GO:0006355">
    <property type="term" value="P:regulation of DNA-templated transcription"/>
    <property type="evidence" value="ECO:0007669"/>
    <property type="project" value="InterPro"/>
</dbReference>
<feature type="domain" description="GGDEF" evidence="3">
    <location>
        <begin position="229"/>
        <end position="361"/>
    </location>
</feature>
<dbReference type="AlphaFoldDB" id="A0A3N9UE53"/>
<organism evidence="4 5">
    <name type="scientific">Lysinibacillus composti</name>
    <dbReference type="NCBI Taxonomy" id="720633"/>
    <lineage>
        <taxon>Bacteria</taxon>
        <taxon>Bacillati</taxon>
        <taxon>Bacillota</taxon>
        <taxon>Bacilli</taxon>
        <taxon>Bacillales</taxon>
        <taxon>Bacillaceae</taxon>
        <taxon>Lysinibacillus</taxon>
    </lineage>
</organism>
<dbReference type="InterPro" id="IPR043128">
    <property type="entry name" value="Rev_trsase/Diguanyl_cyclase"/>
</dbReference>
<keyword evidence="5" id="KW-1185">Reference proteome</keyword>
<dbReference type="Pfam" id="PF00989">
    <property type="entry name" value="PAS"/>
    <property type="match status" value="1"/>
</dbReference>
<feature type="transmembrane region" description="Helical" evidence="1">
    <location>
        <begin position="42"/>
        <end position="61"/>
    </location>
</feature>
<keyword evidence="1" id="KW-0812">Transmembrane</keyword>
<dbReference type="InterPro" id="IPR035965">
    <property type="entry name" value="PAS-like_dom_sf"/>
</dbReference>
<dbReference type="EMBL" id="RRCT01000009">
    <property type="protein sequence ID" value="RQW74501.1"/>
    <property type="molecule type" value="Genomic_DNA"/>
</dbReference>
<dbReference type="PANTHER" id="PTHR46663:SF2">
    <property type="entry name" value="GGDEF DOMAIN-CONTAINING PROTEIN"/>
    <property type="match status" value="1"/>
</dbReference>
<name>A0A3N9UE53_9BACI</name>
<dbReference type="InterPro" id="IPR029787">
    <property type="entry name" value="Nucleotide_cyclase"/>
</dbReference>
<accession>A0A3N9UE53</accession>
<dbReference type="OrthoDB" id="9759607at2"/>
<protein>
    <submittedName>
        <fullName evidence="4">Sensor domain-containing diguanylate cyclase</fullName>
    </submittedName>
</protein>